<evidence type="ECO:0000256" key="1">
    <source>
        <dbReference type="ARBA" id="ARBA00023002"/>
    </source>
</evidence>
<keyword evidence="1 3" id="KW-0560">Oxidoreductase</keyword>
<dbReference type="EMBL" id="CP011269">
    <property type="protein sequence ID" value="ALI29719.1"/>
    <property type="molecule type" value="Genomic_DNA"/>
</dbReference>
<name>A0A0N7H9R0_MYCFO</name>
<evidence type="ECO:0000313" key="3">
    <source>
        <dbReference type="EMBL" id="ALI29719.1"/>
    </source>
</evidence>
<dbReference type="EC" id="1.14.13.-" evidence="3"/>
<keyword evidence="4" id="KW-1185">Reference proteome</keyword>
<organism evidence="3 4">
    <name type="scientific">Mycolicibacterium fortuitum</name>
    <name type="common">Mycobacterium fortuitum</name>
    <dbReference type="NCBI Taxonomy" id="1766"/>
    <lineage>
        <taxon>Bacteria</taxon>
        <taxon>Bacillati</taxon>
        <taxon>Actinomycetota</taxon>
        <taxon>Actinomycetes</taxon>
        <taxon>Mycobacteriales</taxon>
        <taxon>Mycobacteriaceae</taxon>
        <taxon>Mycolicibacterium</taxon>
    </lineage>
</organism>
<dbReference type="Gene3D" id="3.50.50.60">
    <property type="entry name" value="FAD/NAD(P)-binding domain"/>
    <property type="match status" value="1"/>
</dbReference>
<accession>A0A0N7H9R0</accession>
<dbReference type="NCBIfam" id="NF004829">
    <property type="entry name" value="PRK06183.1-3"/>
    <property type="match status" value="1"/>
</dbReference>
<gene>
    <name evidence="3" type="ORF">XA26_59360</name>
</gene>
<dbReference type="GO" id="GO:0071949">
    <property type="term" value="F:FAD binding"/>
    <property type="evidence" value="ECO:0007669"/>
    <property type="project" value="InterPro"/>
</dbReference>
<dbReference type="STRING" id="1766.XA26_59360"/>
<dbReference type="GO" id="GO:0008688">
    <property type="term" value="F:3-(3-hydroxyphenyl)propionate hydroxylase activity"/>
    <property type="evidence" value="ECO:0007669"/>
    <property type="project" value="TreeGrafter"/>
</dbReference>
<dbReference type="SUPFAM" id="SSF51905">
    <property type="entry name" value="FAD/NAD(P)-binding domain"/>
    <property type="match status" value="1"/>
</dbReference>
<dbReference type="PANTHER" id="PTHR43476:SF3">
    <property type="entry name" value="FAD-BINDING MONOOXYGENASE"/>
    <property type="match status" value="1"/>
</dbReference>
<dbReference type="AlphaFoldDB" id="A0A0N7H9R0"/>
<evidence type="ECO:0000313" key="4">
    <source>
        <dbReference type="Proteomes" id="UP000057134"/>
    </source>
</evidence>
<proteinExistence type="predicted"/>
<dbReference type="PRINTS" id="PR00420">
    <property type="entry name" value="RNGMNOXGNASE"/>
</dbReference>
<dbReference type="RefSeq" id="WP_054603802.1">
    <property type="nucleotide sequence ID" value="NZ_CP011269.1"/>
</dbReference>
<dbReference type="InterPro" id="IPR036188">
    <property type="entry name" value="FAD/NAD-bd_sf"/>
</dbReference>
<dbReference type="KEGG" id="mft:XA26_59360"/>
<dbReference type="InterPro" id="IPR002938">
    <property type="entry name" value="FAD-bd"/>
</dbReference>
<dbReference type="InterPro" id="IPR050631">
    <property type="entry name" value="PheA/TfdB_FAD_monoxygenase"/>
</dbReference>
<dbReference type="Proteomes" id="UP000057134">
    <property type="component" value="Chromosome"/>
</dbReference>
<dbReference type="Gene3D" id="3.30.70.2450">
    <property type="match status" value="1"/>
</dbReference>
<reference evidence="3 4" key="1">
    <citation type="journal article" date="2015" name="MBio">
        <title>Enzymatic Degradation of Phenazines Can Generate Energy and Protect Sensitive Organisms from Toxicity.</title>
        <authorList>
            <person name="Costa K.C."/>
            <person name="Bergkessel M."/>
            <person name="Saunders S."/>
            <person name="Korlach J."/>
            <person name="Newman D.K."/>
        </authorList>
    </citation>
    <scope>NUCLEOTIDE SEQUENCE [LARGE SCALE GENOMIC DNA]</scope>
    <source>
        <strain evidence="3 4">CT6</strain>
    </source>
</reference>
<dbReference type="PANTHER" id="PTHR43476">
    <property type="entry name" value="3-(3-HYDROXY-PHENYL)PROPIONATE/3-HYDROXYCINNAMIC ACID HYDROXYLASE"/>
    <property type="match status" value="1"/>
</dbReference>
<dbReference type="PATRIC" id="fig|1766.6.peg.5902"/>
<evidence type="ECO:0000259" key="2">
    <source>
        <dbReference type="Pfam" id="PF01494"/>
    </source>
</evidence>
<dbReference type="GO" id="GO:0019622">
    <property type="term" value="P:3-(3-hydroxy)phenylpropionate catabolic process"/>
    <property type="evidence" value="ECO:0007669"/>
    <property type="project" value="TreeGrafter"/>
</dbReference>
<feature type="domain" description="FAD-binding" evidence="2">
    <location>
        <begin position="2"/>
        <end position="342"/>
    </location>
</feature>
<protein>
    <submittedName>
        <fullName evidence="3">3-(3-hydroxy-phenyl)propionate hydroxylase</fullName>
        <ecNumber evidence="3">1.14.13.-</ecNumber>
    </submittedName>
</protein>
<dbReference type="Pfam" id="PF01494">
    <property type="entry name" value="FAD_binding_3"/>
    <property type="match status" value="1"/>
</dbReference>
<sequence length="504" mass="55810">MTSVVIVGAGPTGIVAATLLARYHVDCLVLDRWPEVYRQPRAVHLDDEIHRILSDLGVAEGFAAISRPAAGLQLLDADLKVLARFTREPVGKHGFPQANMFDQPQLEDLLRTNLARYPQARLRNNVEVTGFTRHAHDRIRVAFVDRATGATEHVEADYLLGCDGANSVVRRKLGVAMTDMRFKQRWLVADIRSTVDLQQWDGVHQVCDPVRAATYMRIGDDRYRWEFRLLPNESVADYSTLEKLQQLIAPWVGAATDLELVRVAEYTFRAAIAQRWRVGNVFLLGDAAHLTPPFIGQGMGAGVRDAVNLCWKLAAVIAGDLPEQILDSYPQERKPHARTLIRVALAMGWAMTAGRGFGAAMRRVLLPCLAQVPPLRLRLLEGVTPPLRSSMLVHRSRRRRSLAGTLCPNAVQSEGFTLVSTTPLSRGVHVELTRRGTTVLVVEPHSELGRWLGAGRASAAIIRPDHVVMRSGTDVVKLCRLVPSSAGLVSRPSRAGRPSHRRCR</sequence>